<evidence type="ECO:0000256" key="4">
    <source>
        <dbReference type="ARBA" id="ARBA00022692"/>
    </source>
</evidence>
<organism evidence="9 10">
    <name type="scientific">Aureibacillus halotolerans</name>
    <dbReference type="NCBI Taxonomy" id="1508390"/>
    <lineage>
        <taxon>Bacteria</taxon>
        <taxon>Bacillati</taxon>
        <taxon>Bacillota</taxon>
        <taxon>Bacilli</taxon>
        <taxon>Bacillales</taxon>
        <taxon>Bacillaceae</taxon>
        <taxon>Aureibacillus</taxon>
    </lineage>
</organism>
<dbReference type="PROSITE" id="PS50850">
    <property type="entry name" value="MFS"/>
    <property type="match status" value="1"/>
</dbReference>
<feature type="transmembrane region" description="Helical" evidence="7">
    <location>
        <begin position="159"/>
        <end position="180"/>
    </location>
</feature>
<keyword evidence="6 7" id="KW-0472">Membrane</keyword>
<dbReference type="Proteomes" id="UP000295632">
    <property type="component" value="Unassembled WGS sequence"/>
</dbReference>
<dbReference type="InterPro" id="IPR001958">
    <property type="entry name" value="Tet-R_TetA/multi-R_MdtG-like"/>
</dbReference>
<keyword evidence="10" id="KW-1185">Reference proteome</keyword>
<comment type="caution">
    <text evidence="9">The sequence shown here is derived from an EMBL/GenBank/DDBJ whole genome shotgun (WGS) entry which is preliminary data.</text>
</comment>
<feature type="transmembrane region" description="Helical" evidence="7">
    <location>
        <begin position="298"/>
        <end position="315"/>
    </location>
</feature>
<dbReference type="InterPro" id="IPR050171">
    <property type="entry name" value="MFS_Transporters"/>
</dbReference>
<dbReference type="PANTHER" id="PTHR23517">
    <property type="entry name" value="RESISTANCE PROTEIN MDTM, PUTATIVE-RELATED-RELATED"/>
    <property type="match status" value="1"/>
</dbReference>
<dbReference type="PRINTS" id="PR01035">
    <property type="entry name" value="TCRTETA"/>
</dbReference>
<feature type="transmembrane region" description="Helical" evidence="7">
    <location>
        <begin position="128"/>
        <end position="147"/>
    </location>
</feature>
<protein>
    <submittedName>
        <fullName evidence="9">Putative MFS family arabinose efflux permease</fullName>
    </submittedName>
</protein>
<dbReference type="InterPro" id="IPR020846">
    <property type="entry name" value="MFS_dom"/>
</dbReference>
<keyword evidence="5 7" id="KW-1133">Transmembrane helix</keyword>
<dbReference type="Pfam" id="PF07690">
    <property type="entry name" value="MFS_1"/>
    <property type="match status" value="1"/>
</dbReference>
<keyword evidence="2" id="KW-0813">Transport</keyword>
<feature type="transmembrane region" description="Helical" evidence="7">
    <location>
        <begin position="239"/>
        <end position="262"/>
    </location>
</feature>
<dbReference type="InterPro" id="IPR011701">
    <property type="entry name" value="MFS"/>
</dbReference>
<dbReference type="EMBL" id="SNYJ01000019">
    <property type="protein sequence ID" value="TDQ36252.1"/>
    <property type="molecule type" value="Genomic_DNA"/>
</dbReference>
<evidence type="ECO:0000256" key="6">
    <source>
        <dbReference type="ARBA" id="ARBA00023136"/>
    </source>
</evidence>
<evidence type="ECO:0000256" key="1">
    <source>
        <dbReference type="ARBA" id="ARBA00004651"/>
    </source>
</evidence>
<keyword evidence="3" id="KW-1003">Cell membrane</keyword>
<dbReference type="GO" id="GO:0022857">
    <property type="term" value="F:transmembrane transporter activity"/>
    <property type="evidence" value="ECO:0007669"/>
    <property type="project" value="InterPro"/>
</dbReference>
<evidence type="ECO:0000256" key="3">
    <source>
        <dbReference type="ARBA" id="ARBA00022475"/>
    </source>
</evidence>
<feature type="transmembrane region" description="Helical" evidence="7">
    <location>
        <begin position="336"/>
        <end position="359"/>
    </location>
</feature>
<reference evidence="9 10" key="1">
    <citation type="submission" date="2019-03" db="EMBL/GenBank/DDBJ databases">
        <title>Genomic Encyclopedia of Type Strains, Phase IV (KMG-IV): sequencing the most valuable type-strain genomes for metagenomic binning, comparative biology and taxonomic classification.</title>
        <authorList>
            <person name="Goeker M."/>
        </authorList>
    </citation>
    <scope>NUCLEOTIDE SEQUENCE [LARGE SCALE GENOMIC DNA]</scope>
    <source>
        <strain evidence="9 10">DSM 28697</strain>
    </source>
</reference>
<comment type="subcellular location">
    <subcellularLocation>
        <location evidence="1">Cell membrane</location>
        <topology evidence="1">Multi-pass membrane protein</topology>
    </subcellularLocation>
</comment>
<feature type="domain" description="Major facilitator superfamily (MFS) profile" evidence="8">
    <location>
        <begin position="4"/>
        <end position="387"/>
    </location>
</feature>
<dbReference type="Gene3D" id="1.20.1250.20">
    <property type="entry name" value="MFS general substrate transporter like domains"/>
    <property type="match status" value="2"/>
</dbReference>
<gene>
    <name evidence="9" type="ORF">EV213_11941</name>
</gene>
<dbReference type="AlphaFoldDB" id="A0A4R6TUH8"/>
<feature type="transmembrane region" description="Helical" evidence="7">
    <location>
        <begin position="93"/>
        <end position="116"/>
    </location>
</feature>
<dbReference type="InterPro" id="IPR036259">
    <property type="entry name" value="MFS_trans_sf"/>
</dbReference>
<feature type="transmembrane region" description="Helical" evidence="7">
    <location>
        <begin position="69"/>
        <end position="87"/>
    </location>
</feature>
<evidence type="ECO:0000313" key="9">
    <source>
        <dbReference type="EMBL" id="TDQ36252.1"/>
    </source>
</evidence>
<evidence type="ECO:0000256" key="5">
    <source>
        <dbReference type="ARBA" id="ARBA00022989"/>
    </source>
</evidence>
<evidence type="ECO:0000313" key="10">
    <source>
        <dbReference type="Proteomes" id="UP000295632"/>
    </source>
</evidence>
<feature type="transmembrane region" description="Helical" evidence="7">
    <location>
        <begin position="7"/>
        <end position="26"/>
    </location>
</feature>
<keyword evidence="4 7" id="KW-0812">Transmembrane</keyword>
<name>A0A4R6TUH8_9BACI</name>
<feature type="transmembrane region" description="Helical" evidence="7">
    <location>
        <begin position="208"/>
        <end position="233"/>
    </location>
</feature>
<dbReference type="RefSeq" id="WP_243740231.1">
    <property type="nucleotide sequence ID" value="NZ_SNYJ01000019.1"/>
</dbReference>
<feature type="transmembrane region" description="Helical" evidence="7">
    <location>
        <begin position="274"/>
        <end position="292"/>
    </location>
</feature>
<proteinExistence type="predicted"/>
<dbReference type="SUPFAM" id="SSF103473">
    <property type="entry name" value="MFS general substrate transporter"/>
    <property type="match status" value="1"/>
</dbReference>
<dbReference type="PANTHER" id="PTHR23517:SF3">
    <property type="entry name" value="INTEGRAL MEMBRANE TRANSPORT PROTEIN"/>
    <property type="match status" value="1"/>
</dbReference>
<feature type="transmembrane region" description="Helical" evidence="7">
    <location>
        <begin position="38"/>
        <end position="62"/>
    </location>
</feature>
<dbReference type="CDD" id="cd17325">
    <property type="entry name" value="MFS_MdtG_SLC18_like"/>
    <property type="match status" value="1"/>
</dbReference>
<evidence type="ECO:0000256" key="2">
    <source>
        <dbReference type="ARBA" id="ARBA00022448"/>
    </source>
</evidence>
<accession>A0A4R6TUH8</accession>
<sequence>MKKSGIMLCFAVFILVIGTGIVAPLLAPYAENLGLSGFWIGLLFSGFYIVRLVTGTPIGIIADKKGPRFLIVISLLLYPFIAILYWLADSSEILLAARLLHGLASAMMLPMAMSYIGNITPVGQEGKYMGVYNTFLFIAGGIGPLAGGVLGEQIGISNAFLSLFILAILSLVLVLLLPNVDLDEHSIAMKLNKEKQSKKILSLWKHPGLLSLAAINLIFAMLDIFLISFFTIYARSEGLSLVAVGFLIALNSIVIGITQVPLGNFADKHNKFRLILFSGLFTFVILLIFPLIGTTLWIIAALLILLGVTSALTLASSSALSTQIGRKIGMGGTMGYLGSASSLGMIIGPIVSGLIYESFDIDFTFYFSSAVWLVGILFFIAFWVFYRRVEIH</sequence>
<dbReference type="GO" id="GO:0005886">
    <property type="term" value="C:plasma membrane"/>
    <property type="evidence" value="ECO:0007669"/>
    <property type="project" value="UniProtKB-SubCell"/>
</dbReference>
<feature type="transmembrane region" description="Helical" evidence="7">
    <location>
        <begin position="365"/>
        <end position="386"/>
    </location>
</feature>
<evidence type="ECO:0000259" key="8">
    <source>
        <dbReference type="PROSITE" id="PS50850"/>
    </source>
</evidence>
<evidence type="ECO:0000256" key="7">
    <source>
        <dbReference type="SAM" id="Phobius"/>
    </source>
</evidence>